<evidence type="ECO:0000256" key="2">
    <source>
        <dbReference type="ARBA" id="ARBA00013807"/>
    </source>
</evidence>
<proteinExistence type="inferred from homology"/>
<organism evidence="5">
    <name type="scientific">Pseudogymnoascus destructans</name>
    <dbReference type="NCBI Taxonomy" id="655981"/>
    <lineage>
        <taxon>Eukaryota</taxon>
        <taxon>Fungi</taxon>
        <taxon>Dikarya</taxon>
        <taxon>Ascomycota</taxon>
        <taxon>Pezizomycotina</taxon>
        <taxon>Leotiomycetes</taxon>
        <taxon>Thelebolales</taxon>
        <taxon>Thelebolaceae</taxon>
        <taxon>Pseudogymnoascus</taxon>
    </lineage>
</organism>
<dbReference type="Proteomes" id="UP000077154">
    <property type="component" value="Unassembled WGS sequence"/>
</dbReference>
<evidence type="ECO:0000256" key="4">
    <source>
        <dbReference type="SAM" id="MobiDB-lite"/>
    </source>
</evidence>
<dbReference type="GO" id="GO:0032991">
    <property type="term" value="C:protein-containing complex"/>
    <property type="evidence" value="ECO:0007669"/>
    <property type="project" value="UniProtKB-ARBA"/>
</dbReference>
<keyword evidence="3" id="KW-0175">Coiled coil</keyword>
<dbReference type="PANTHER" id="PTHR15157">
    <property type="entry name" value="UV RADIATION RESISTANCE-ASSOCIATED GENE PROTEIN"/>
    <property type="match status" value="1"/>
</dbReference>
<name>A0A177A8D6_9PEZI</name>
<dbReference type="InterPro" id="IPR018791">
    <property type="entry name" value="UV_resistance/autophagy_Atg14"/>
</dbReference>
<dbReference type="RefSeq" id="XP_024323720.1">
    <property type="nucleotide sequence ID" value="XM_024469946.1"/>
</dbReference>
<accession>A0A177A8D6</accession>
<dbReference type="Pfam" id="PF10186">
    <property type="entry name" value="ATG14"/>
    <property type="match status" value="1"/>
</dbReference>
<dbReference type="OrthoDB" id="16772at2759"/>
<dbReference type="VEuPathDB" id="FungiDB:GMDG_07307"/>
<dbReference type="GO" id="GO:0005768">
    <property type="term" value="C:endosome"/>
    <property type="evidence" value="ECO:0007669"/>
    <property type="project" value="TreeGrafter"/>
</dbReference>
<protein>
    <recommendedName>
        <fullName evidence="2">Autophagy-related protein 14</fullName>
    </recommendedName>
</protein>
<evidence type="ECO:0000256" key="3">
    <source>
        <dbReference type="ARBA" id="ARBA00023054"/>
    </source>
</evidence>
<feature type="compositionally biased region" description="Basic and acidic residues" evidence="4">
    <location>
        <begin position="483"/>
        <end position="495"/>
    </location>
</feature>
<dbReference type="GO" id="GO:0000149">
    <property type="term" value="F:SNARE binding"/>
    <property type="evidence" value="ECO:0007669"/>
    <property type="project" value="TreeGrafter"/>
</dbReference>
<feature type="compositionally biased region" description="Basic and acidic residues" evidence="4">
    <location>
        <begin position="538"/>
        <end position="550"/>
    </location>
</feature>
<feature type="region of interest" description="Disordered" evidence="4">
    <location>
        <begin position="476"/>
        <end position="564"/>
    </location>
</feature>
<evidence type="ECO:0000313" key="5">
    <source>
        <dbReference type="EMBL" id="OAF58435.1"/>
    </source>
</evidence>
<reference evidence="5" key="1">
    <citation type="submission" date="2016-03" db="EMBL/GenBank/DDBJ databases">
        <title>Updated assembly of Pseudogymnoascus destructans, the fungus causing white-nose syndrome of bats.</title>
        <authorList>
            <person name="Palmer J.M."/>
            <person name="Drees K.P."/>
            <person name="Foster J.T."/>
            <person name="Lindner D.L."/>
        </authorList>
    </citation>
    <scope>NUCLEOTIDE SEQUENCE [LARGE SCALE GENOMIC DNA]</scope>
    <source>
        <strain evidence="5">20631-21</strain>
    </source>
</reference>
<dbReference type="GeneID" id="36289405"/>
<dbReference type="AlphaFoldDB" id="A0A177A8D6"/>
<dbReference type="GO" id="GO:0000323">
    <property type="term" value="C:lytic vacuole"/>
    <property type="evidence" value="ECO:0007669"/>
    <property type="project" value="TreeGrafter"/>
</dbReference>
<dbReference type="PANTHER" id="PTHR15157:SF13">
    <property type="entry name" value="AUTOPHAGY-RELATED PROTEIN 14"/>
    <property type="match status" value="1"/>
</dbReference>
<evidence type="ECO:0000256" key="1">
    <source>
        <dbReference type="ARBA" id="ARBA00009574"/>
    </source>
</evidence>
<feature type="compositionally biased region" description="Basic and acidic residues" evidence="4">
    <location>
        <begin position="510"/>
        <end position="523"/>
    </location>
</feature>
<feature type="region of interest" description="Disordered" evidence="4">
    <location>
        <begin position="55"/>
        <end position="89"/>
    </location>
</feature>
<dbReference type="GO" id="GO:0035493">
    <property type="term" value="P:SNARE complex assembly"/>
    <property type="evidence" value="ECO:0007669"/>
    <property type="project" value="TreeGrafter"/>
</dbReference>
<dbReference type="eggNOG" id="ENOG502S2VB">
    <property type="taxonomic scope" value="Eukaryota"/>
</dbReference>
<gene>
    <name evidence="5" type="ORF">VC83_06345</name>
</gene>
<dbReference type="EMBL" id="KV441397">
    <property type="protein sequence ID" value="OAF58435.1"/>
    <property type="molecule type" value="Genomic_DNA"/>
</dbReference>
<comment type="similarity">
    <text evidence="1">Belongs to the ATG14 family.</text>
</comment>
<sequence length="564" mass="60621">MDGKIHCDICFRPGSRKLPFLCATDARNQLYEPRLRYTEVLLQNDRLSQEIAALTTEDPTSSTPSHEEEHTYIPPSTEPSSPTDDRTPEQLALALSLTLSERDASAARTAEIILKADTLRLSLTHARASIAARKAALAARQRALEKARNGLAARQQRALDDLAKASKMSTYRWNQAHALTVQARAFLCYQAAELYGLQRVRVRGGAGGDEYTIGGVRIVDLRYMNNASATLISTSLGHVANLLVLASRYLSVRLPAEITLPHTDYPLPTIFSVASSYSDVPVPYPGAPALTPSLSASRLLTAHGRSRTPPPLDRNMPRPRPLFVKTPLPRLAKEDQGAYTTFMEATALLAYDVAWLCKSQGIEPGSGAVSKEKGVPFEDMTALGKNLYNLLIGGRAPPAAPSAAGVPTVASGDSGSEGLGFGRYSHGARHSNLVGKGGEELVRGFRLLGPVKMADRLRRDLLAEVVGAGWEMVEGEVEEEEWQADKRGKGDRGGNEGEESAGGSGSKADGSSRDGEGEREGEARGPGLLGESFASLERSPEASTRSDAKRGSNGWMKLKPRPST</sequence>